<gene>
    <name evidence="9" type="ORF">H9894_09910</name>
</gene>
<feature type="domain" description="4Fe-4S ferredoxin-type" evidence="8">
    <location>
        <begin position="33"/>
        <end position="62"/>
    </location>
</feature>
<proteinExistence type="predicted"/>
<evidence type="ECO:0000256" key="6">
    <source>
        <dbReference type="ARBA" id="ARBA00023004"/>
    </source>
</evidence>
<evidence type="ECO:0000313" key="9">
    <source>
        <dbReference type="EMBL" id="HIW01481.1"/>
    </source>
</evidence>
<keyword evidence="1" id="KW-0813">Transport</keyword>
<keyword evidence="5" id="KW-0249">Electron transport</keyword>
<reference evidence="9" key="1">
    <citation type="journal article" date="2021" name="PeerJ">
        <title>Extensive microbial diversity within the chicken gut microbiome revealed by metagenomics and culture.</title>
        <authorList>
            <person name="Gilroy R."/>
            <person name="Ravi A."/>
            <person name="Getino M."/>
            <person name="Pursley I."/>
            <person name="Horton D.L."/>
            <person name="Alikhan N.F."/>
            <person name="Baker D."/>
            <person name="Gharbi K."/>
            <person name="Hall N."/>
            <person name="Watson M."/>
            <person name="Adriaenssens E.M."/>
            <person name="Foster-Nyarko E."/>
            <person name="Jarju S."/>
            <person name="Secka A."/>
            <person name="Antonio M."/>
            <person name="Oren A."/>
            <person name="Chaudhuri R.R."/>
            <person name="La Ragione R."/>
            <person name="Hildebrand F."/>
            <person name="Pallen M.J."/>
        </authorList>
    </citation>
    <scope>NUCLEOTIDE SEQUENCE</scope>
    <source>
        <strain evidence="9">ChiHecec2B26-446</strain>
    </source>
</reference>
<sequence length="62" mass="6773">MSYEVTVDSDKCVGCGECVDVCPVEVYELKDGKSEPTNYEECLGCESCVEVCAQDAIQVKEL</sequence>
<feature type="domain" description="4Fe-4S ferredoxin-type" evidence="8">
    <location>
        <begin position="3"/>
        <end position="32"/>
    </location>
</feature>
<dbReference type="Proteomes" id="UP000886752">
    <property type="component" value="Unassembled WGS sequence"/>
</dbReference>
<evidence type="ECO:0000256" key="4">
    <source>
        <dbReference type="ARBA" id="ARBA00022737"/>
    </source>
</evidence>
<dbReference type="AlphaFoldDB" id="A0A9D1PYN1"/>
<organism evidence="9 10">
    <name type="scientific">Candidatus Desulfovibrio intestinipullorum</name>
    <dbReference type="NCBI Taxonomy" id="2838536"/>
    <lineage>
        <taxon>Bacteria</taxon>
        <taxon>Pseudomonadati</taxon>
        <taxon>Thermodesulfobacteriota</taxon>
        <taxon>Desulfovibrionia</taxon>
        <taxon>Desulfovibrionales</taxon>
        <taxon>Desulfovibrionaceae</taxon>
        <taxon>Desulfovibrio</taxon>
    </lineage>
</organism>
<keyword evidence="3" id="KW-0479">Metal-binding</keyword>
<keyword evidence="6" id="KW-0408">Iron</keyword>
<dbReference type="GO" id="GO:0051539">
    <property type="term" value="F:4 iron, 4 sulfur cluster binding"/>
    <property type="evidence" value="ECO:0007669"/>
    <property type="project" value="UniProtKB-KW"/>
</dbReference>
<evidence type="ECO:0000256" key="1">
    <source>
        <dbReference type="ARBA" id="ARBA00022448"/>
    </source>
</evidence>
<name>A0A9D1PYN1_9BACT</name>
<evidence type="ECO:0000256" key="2">
    <source>
        <dbReference type="ARBA" id="ARBA00022485"/>
    </source>
</evidence>
<accession>A0A9D1PYN1</accession>
<dbReference type="EMBL" id="DXHV01000082">
    <property type="protein sequence ID" value="HIW01481.1"/>
    <property type="molecule type" value="Genomic_DNA"/>
</dbReference>
<evidence type="ECO:0000313" key="10">
    <source>
        <dbReference type="Proteomes" id="UP000886752"/>
    </source>
</evidence>
<protein>
    <submittedName>
        <fullName evidence="9">4Fe-4S dicluster domain-containing protein</fullName>
    </submittedName>
</protein>
<dbReference type="PROSITE" id="PS51379">
    <property type="entry name" value="4FE4S_FER_2"/>
    <property type="match status" value="2"/>
</dbReference>
<dbReference type="Pfam" id="PF13237">
    <property type="entry name" value="Fer4_10"/>
    <property type="match status" value="1"/>
</dbReference>
<dbReference type="PANTHER" id="PTHR43687">
    <property type="entry name" value="ADENYLYLSULFATE REDUCTASE, BETA SUBUNIT"/>
    <property type="match status" value="1"/>
</dbReference>
<dbReference type="InterPro" id="IPR017896">
    <property type="entry name" value="4Fe4S_Fe-S-bd"/>
</dbReference>
<keyword evidence="7" id="KW-0411">Iron-sulfur</keyword>
<dbReference type="InterPro" id="IPR050572">
    <property type="entry name" value="Fe-S_Ferredoxin"/>
</dbReference>
<dbReference type="PANTHER" id="PTHR43687:SF6">
    <property type="entry name" value="L-ASPARTATE SEMIALDEHYDE SULFURTRANSFERASE IRON-SULFUR SUBUNIT"/>
    <property type="match status" value="1"/>
</dbReference>
<dbReference type="PROSITE" id="PS00198">
    <property type="entry name" value="4FE4S_FER_1"/>
    <property type="match status" value="1"/>
</dbReference>
<keyword evidence="2" id="KW-0004">4Fe-4S</keyword>
<reference evidence="9" key="2">
    <citation type="submission" date="2021-04" db="EMBL/GenBank/DDBJ databases">
        <authorList>
            <person name="Gilroy R."/>
        </authorList>
    </citation>
    <scope>NUCLEOTIDE SEQUENCE</scope>
    <source>
        <strain evidence="9">ChiHecec2B26-446</strain>
    </source>
</reference>
<keyword evidence="4" id="KW-0677">Repeat</keyword>
<evidence type="ECO:0000256" key="5">
    <source>
        <dbReference type="ARBA" id="ARBA00022982"/>
    </source>
</evidence>
<evidence type="ECO:0000259" key="8">
    <source>
        <dbReference type="PROSITE" id="PS51379"/>
    </source>
</evidence>
<dbReference type="Gene3D" id="3.30.70.20">
    <property type="match status" value="2"/>
</dbReference>
<dbReference type="InterPro" id="IPR017900">
    <property type="entry name" value="4Fe4S_Fe_S_CS"/>
</dbReference>
<dbReference type="SUPFAM" id="SSF54862">
    <property type="entry name" value="4Fe-4S ferredoxins"/>
    <property type="match status" value="1"/>
</dbReference>
<evidence type="ECO:0000256" key="3">
    <source>
        <dbReference type="ARBA" id="ARBA00022723"/>
    </source>
</evidence>
<comment type="caution">
    <text evidence="9">The sequence shown here is derived from an EMBL/GenBank/DDBJ whole genome shotgun (WGS) entry which is preliminary data.</text>
</comment>
<dbReference type="GO" id="GO:0046872">
    <property type="term" value="F:metal ion binding"/>
    <property type="evidence" value="ECO:0007669"/>
    <property type="project" value="UniProtKB-KW"/>
</dbReference>
<evidence type="ECO:0000256" key="7">
    <source>
        <dbReference type="ARBA" id="ARBA00023014"/>
    </source>
</evidence>